<proteinExistence type="predicted"/>
<protein>
    <submittedName>
        <fullName evidence="1">Uncharacterized protein</fullName>
    </submittedName>
</protein>
<organism evidence="1 2">
    <name type="scientific">Vararia minispora EC-137</name>
    <dbReference type="NCBI Taxonomy" id="1314806"/>
    <lineage>
        <taxon>Eukaryota</taxon>
        <taxon>Fungi</taxon>
        <taxon>Dikarya</taxon>
        <taxon>Basidiomycota</taxon>
        <taxon>Agaricomycotina</taxon>
        <taxon>Agaricomycetes</taxon>
        <taxon>Russulales</taxon>
        <taxon>Lachnocladiaceae</taxon>
        <taxon>Vararia</taxon>
    </lineage>
</organism>
<evidence type="ECO:0000313" key="2">
    <source>
        <dbReference type="Proteomes" id="UP000814128"/>
    </source>
</evidence>
<sequence>MAADQDNEVPAIGSVHARMWWRARCPGMLILRTIVAESMTCNTFTSVPHACRIPVQRQCVQCGVSIASETTLEENMYICTARTGVALPVRGYNVWLSTERILHLLEASIAAFSGTPFTLNMKAGYDASGSVKVSDQELTVTDKVIDRTSPISEVDGEMEILSIEESSGLKKVNSAVHGLNVCSVSIDKSGYVFNVLNGARESRSDAWFASIQEMAFGECQTSLRPGDKNWAIRTSQNKSLSSVEHVASRRAGRCMVMRRSAERNLEFLCSDRERNTTPQRKSVMGQETGHVTEPQANPEGKRTMQQLPDALGSVLGTKEWASEDELLFNRRGLDPARKWGIPMGAGEARLSTGSGSRASLCQERRPRGLNPLAPRAQLGDIDDGRPRYTERVLEAVNICIARSLGGIEEITRAVSAPWGEYQTVRRRWRWIPKGMGKERMQACTRGCECGCCAPTSRFRGMPVGAIVSGTEAFIRFGPANSRARTIVEAASKM</sequence>
<gene>
    <name evidence="1" type="ORF">K488DRAFT_71885</name>
</gene>
<evidence type="ECO:0000313" key="1">
    <source>
        <dbReference type="EMBL" id="KAI0030819.1"/>
    </source>
</evidence>
<dbReference type="EMBL" id="MU273604">
    <property type="protein sequence ID" value="KAI0030819.1"/>
    <property type="molecule type" value="Genomic_DNA"/>
</dbReference>
<name>A0ACB8QG85_9AGAM</name>
<comment type="caution">
    <text evidence="1">The sequence shown here is derived from an EMBL/GenBank/DDBJ whole genome shotgun (WGS) entry which is preliminary data.</text>
</comment>
<accession>A0ACB8QG85</accession>
<keyword evidence="2" id="KW-1185">Reference proteome</keyword>
<dbReference type="Proteomes" id="UP000814128">
    <property type="component" value="Unassembled WGS sequence"/>
</dbReference>
<reference evidence="1" key="2">
    <citation type="journal article" date="2022" name="New Phytol.">
        <title>Evolutionary transition to the ectomycorrhizal habit in the genomes of a hyperdiverse lineage of mushroom-forming fungi.</title>
        <authorList>
            <person name="Looney B."/>
            <person name="Miyauchi S."/>
            <person name="Morin E."/>
            <person name="Drula E."/>
            <person name="Courty P.E."/>
            <person name="Kohler A."/>
            <person name="Kuo A."/>
            <person name="LaButti K."/>
            <person name="Pangilinan J."/>
            <person name="Lipzen A."/>
            <person name="Riley R."/>
            <person name="Andreopoulos W."/>
            <person name="He G."/>
            <person name="Johnson J."/>
            <person name="Nolan M."/>
            <person name="Tritt A."/>
            <person name="Barry K.W."/>
            <person name="Grigoriev I.V."/>
            <person name="Nagy L.G."/>
            <person name="Hibbett D."/>
            <person name="Henrissat B."/>
            <person name="Matheny P.B."/>
            <person name="Labbe J."/>
            <person name="Martin F.M."/>
        </authorList>
    </citation>
    <scope>NUCLEOTIDE SEQUENCE</scope>
    <source>
        <strain evidence="1">EC-137</strain>
    </source>
</reference>
<reference evidence="1" key="1">
    <citation type="submission" date="2021-02" db="EMBL/GenBank/DDBJ databases">
        <authorList>
            <consortium name="DOE Joint Genome Institute"/>
            <person name="Ahrendt S."/>
            <person name="Looney B.P."/>
            <person name="Miyauchi S."/>
            <person name="Morin E."/>
            <person name="Drula E."/>
            <person name="Courty P.E."/>
            <person name="Chicoki N."/>
            <person name="Fauchery L."/>
            <person name="Kohler A."/>
            <person name="Kuo A."/>
            <person name="Labutti K."/>
            <person name="Pangilinan J."/>
            <person name="Lipzen A."/>
            <person name="Riley R."/>
            <person name="Andreopoulos W."/>
            <person name="He G."/>
            <person name="Johnson J."/>
            <person name="Barry K.W."/>
            <person name="Grigoriev I.V."/>
            <person name="Nagy L."/>
            <person name="Hibbett D."/>
            <person name="Henrissat B."/>
            <person name="Matheny P.B."/>
            <person name="Labbe J."/>
            <person name="Martin F."/>
        </authorList>
    </citation>
    <scope>NUCLEOTIDE SEQUENCE</scope>
    <source>
        <strain evidence="1">EC-137</strain>
    </source>
</reference>